<dbReference type="InterPro" id="IPR029033">
    <property type="entry name" value="His_PPase_superfam"/>
</dbReference>
<evidence type="ECO:0000313" key="1">
    <source>
        <dbReference type="EMBL" id="MDQ0159779.1"/>
    </source>
</evidence>
<evidence type="ECO:0000313" key="2">
    <source>
        <dbReference type="Proteomes" id="UP001224359"/>
    </source>
</evidence>
<dbReference type="InterPro" id="IPR013078">
    <property type="entry name" value="His_Pase_superF_clade-1"/>
</dbReference>
<sequence>MTQHIYIIRHAQATGQEPEAPLTTIGEHQADSLAKFLNQYEIDRIVTSPFIRAVHTIEPFAREHGYPIELDRRISEGLIKERQFSRWLTHLNNQFQDVSFTPIETDSPENKRKRAIEAIDDIKKQSNTPTAIVSHGGIIPLLFHHFGYGAAFSRLTNPDVHLLTISETDTTIERIWQPY</sequence>
<dbReference type="EC" id="5.4.2.11" evidence="1"/>
<dbReference type="InterPro" id="IPR050275">
    <property type="entry name" value="PGM_Phosphatase"/>
</dbReference>
<dbReference type="RefSeq" id="WP_306976509.1">
    <property type="nucleotide sequence ID" value="NZ_JAUSTQ010000006.1"/>
</dbReference>
<dbReference type="SUPFAM" id="SSF53254">
    <property type="entry name" value="Phosphoglycerate mutase-like"/>
    <property type="match status" value="1"/>
</dbReference>
<comment type="caution">
    <text evidence="1">The sequence shown here is derived from an EMBL/GenBank/DDBJ whole genome shotgun (WGS) entry which is preliminary data.</text>
</comment>
<reference evidence="1 2" key="1">
    <citation type="submission" date="2023-07" db="EMBL/GenBank/DDBJ databases">
        <title>Genomic Encyclopedia of Type Strains, Phase IV (KMG-IV): sequencing the most valuable type-strain genomes for metagenomic binning, comparative biology and taxonomic classification.</title>
        <authorList>
            <person name="Goeker M."/>
        </authorList>
    </citation>
    <scope>NUCLEOTIDE SEQUENCE [LARGE SCALE GENOMIC DNA]</scope>
    <source>
        <strain evidence="1 2">DSM 16460</strain>
    </source>
</reference>
<protein>
    <submittedName>
        <fullName evidence="1">2,3-bisphosphoglycerate-dependent phosphoglycerate mutase</fullName>
        <ecNumber evidence="1">5.4.2.11</ecNumber>
    </submittedName>
</protein>
<dbReference type="PANTHER" id="PTHR48100">
    <property type="entry name" value="BROAD-SPECIFICITY PHOSPHATASE YOR283W-RELATED"/>
    <property type="match status" value="1"/>
</dbReference>
<gene>
    <name evidence="1" type="ORF">J2S77_001765</name>
</gene>
<dbReference type="Gene3D" id="3.40.50.1240">
    <property type="entry name" value="Phosphoglycerate mutase-like"/>
    <property type="match status" value="1"/>
</dbReference>
<keyword evidence="2" id="KW-1185">Reference proteome</keyword>
<name>A0ABT9VFP7_9BACI</name>
<proteinExistence type="predicted"/>
<dbReference type="Proteomes" id="UP001224359">
    <property type="component" value="Unassembled WGS sequence"/>
</dbReference>
<dbReference type="SMART" id="SM00855">
    <property type="entry name" value="PGAM"/>
    <property type="match status" value="1"/>
</dbReference>
<dbReference type="PANTHER" id="PTHR48100:SF1">
    <property type="entry name" value="HISTIDINE PHOSPHATASE FAMILY PROTEIN-RELATED"/>
    <property type="match status" value="1"/>
</dbReference>
<dbReference type="GO" id="GO:0004619">
    <property type="term" value="F:phosphoglycerate mutase activity"/>
    <property type="evidence" value="ECO:0007669"/>
    <property type="project" value="UniProtKB-EC"/>
</dbReference>
<accession>A0ABT9VFP7</accession>
<dbReference type="CDD" id="cd07067">
    <property type="entry name" value="HP_PGM_like"/>
    <property type="match status" value="1"/>
</dbReference>
<organism evidence="1 2">
    <name type="scientific">Alkalibacillus salilacus</name>
    <dbReference type="NCBI Taxonomy" id="284582"/>
    <lineage>
        <taxon>Bacteria</taxon>
        <taxon>Bacillati</taxon>
        <taxon>Bacillota</taxon>
        <taxon>Bacilli</taxon>
        <taxon>Bacillales</taxon>
        <taxon>Bacillaceae</taxon>
        <taxon>Alkalibacillus</taxon>
    </lineage>
</organism>
<dbReference type="Pfam" id="PF00300">
    <property type="entry name" value="His_Phos_1"/>
    <property type="match status" value="1"/>
</dbReference>
<keyword evidence="1" id="KW-0413">Isomerase</keyword>
<dbReference type="EMBL" id="JAUSTQ010000006">
    <property type="protein sequence ID" value="MDQ0159779.1"/>
    <property type="molecule type" value="Genomic_DNA"/>
</dbReference>